<sequence>MTSLVDFCASSAFPSSSGRDLSRELAMSPSTPAVSANTGAEKPVNMWWFSQAQQRLDSSCLDHAPDPQYGVAAQVVLRRLRSNRVVPSSICEFELDAPAAMHAMIATAQQRGRGRSPPRGFTAPVTSSKAAQRMPTLHQSSEETTLAVHKYRARLEKQLNACSVLQSPPSPDSKSFRHHQPSAPLTNAAALPCVTQPEGDRDSGRGRQPRRRRASSLRVSTLAREWVHAEEEKAAAALTKRAVETSREKLLAAMPSSCTPPTCADDSSRNSCAARLRKGKFSSTCRVPTRFDAASAGEETAFEASRQPLWRQRLVAEPIQSYRLFKDAVVDPVEPTPSSRVPLYGSARVRSSNLERLRHNFEHQRLRLQGELENNLGWRDRCRRAVVLQRRAPDESTAFSSSAYSLVRSTHKTSEVGGLSAFLLAEVFGGAAGANMMWKQPGRESLSVSSPSLLGIWSQEAARQAVEQEKRRLVALLESFVVTCSASTLTLGETEKLRAETIRRVLRPEEISSRQDILLLYREDFLEFLRERYKLYASSLLVVADKTPSIDIIDELPSGAEASFARYACDLLPSRASPRL</sequence>
<proteinExistence type="predicted"/>
<dbReference type="OrthoDB" id="266165at2759"/>
<feature type="region of interest" description="Disordered" evidence="1">
    <location>
        <begin position="109"/>
        <end position="143"/>
    </location>
</feature>
<gene>
    <name evidence="2" type="ORF">JKF63_01499</name>
</gene>
<feature type="compositionally biased region" description="Polar residues" evidence="1">
    <location>
        <begin position="28"/>
        <end position="38"/>
    </location>
</feature>
<accession>A0A836KZP7</accession>
<keyword evidence="3" id="KW-1185">Reference proteome</keyword>
<comment type="caution">
    <text evidence="2">The sequence shown here is derived from an EMBL/GenBank/DDBJ whole genome shotgun (WGS) entry which is preliminary data.</text>
</comment>
<evidence type="ECO:0000313" key="2">
    <source>
        <dbReference type="EMBL" id="KAG5492919.1"/>
    </source>
</evidence>
<protein>
    <submittedName>
        <fullName evidence="2">Uncharacterized protein</fullName>
    </submittedName>
</protein>
<organism evidence="2 3">
    <name type="scientific">Porcisia hertigi</name>
    <dbReference type="NCBI Taxonomy" id="2761500"/>
    <lineage>
        <taxon>Eukaryota</taxon>
        <taxon>Discoba</taxon>
        <taxon>Euglenozoa</taxon>
        <taxon>Kinetoplastea</taxon>
        <taxon>Metakinetoplastina</taxon>
        <taxon>Trypanosomatida</taxon>
        <taxon>Trypanosomatidae</taxon>
        <taxon>Leishmaniinae</taxon>
        <taxon>Porcisia</taxon>
    </lineage>
</organism>
<name>A0A836KZP7_9TRYP</name>
<feature type="region of interest" description="Disordered" evidence="1">
    <location>
        <begin position="164"/>
        <end position="218"/>
    </location>
</feature>
<evidence type="ECO:0000313" key="3">
    <source>
        <dbReference type="Proteomes" id="UP000674318"/>
    </source>
</evidence>
<dbReference type="KEGG" id="phet:94287623"/>
<dbReference type="GeneID" id="94287623"/>
<evidence type="ECO:0000256" key="1">
    <source>
        <dbReference type="SAM" id="MobiDB-lite"/>
    </source>
</evidence>
<dbReference type="AlphaFoldDB" id="A0A836KZP7"/>
<dbReference type="Proteomes" id="UP000674318">
    <property type="component" value="Chromosome 35"/>
</dbReference>
<dbReference type="RefSeq" id="XP_067753703.1">
    <property type="nucleotide sequence ID" value="XM_067897546.1"/>
</dbReference>
<feature type="region of interest" description="Disordered" evidence="1">
    <location>
        <begin position="14"/>
        <end position="38"/>
    </location>
</feature>
<dbReference type="EMBL" id="JAFJZO010000035">
    <property type="protein sequence ID" value="KAG5492919.1"/>
    <property type="molecule type" value="Genomic_DNA"/>
</dbReference>
<reference evidence="2 3" key="1">
    <citation type="submission" date="2021-02" db="EMBL/GenBank/DDBJ databases">
        <title>Porcisia hertigi Genome sequencing and assembly.</title>
        <authorList>
            <person name="Almutairi H."/>
            <person name="Gatherer D."/>
        </authorList>
    </citation>
    <scope>NUCLEOTIDE SEQUENCE [LARGE SCALE GENOMIC DNA]</scope>
    <source>
        <strain evidence="2 3">C119</strain>
    </source>
</reference>